<evidence type="ECO:0000313" key="3">
    <source>
        <dbReference type="Proteomes" id="UP000749646"/>
    </source>
</evidence>
<organism evidence="2 3">
    <name type="scientific">Modicella reniformis</name>
    <dbReference type="NCBI Taxonomy" id="1440133"/>
    <lineage>
        <taxon>Eukaryota</taxon>
        <taxon>Fungi</taxon>
        <taxon>Fungi incertae sedis</taxon>
        <taxon>Mucoromycota</taxon>
        <taxon>Mortierellomycotina</taxon>
        <taxon>Mortierellomycetes</taxon>
        <taxon>Mortierellales</taxon>
        <taxon>Mortierellaceae</taxon>
        <taxon>Modicella</taxon>
    </lineage>
</organism>
<keyword evidence="3" id="KW-1185">Reference proteome</keyword>
<gene>
    <name evidence="2" type="ORF">BGZ65_000419</name>
</gene>
<protein>
    <submittedName>
        <fullName evidence="2">Uncharacterized protein</fullName>
    </submittedName>
</protein>
<comment type="caution">
    <text evidence="2">The sequence shown here is derived from an EMBL/GenBank/DDBJ whole genome shotgun (WGS) entry which is preliminary data.</text>
</comment>
<sequence>MSTNAPPPPVIQLWEREKNTRYVYSLDIAQYDHIQVTPEYYHSSVDDQENNPSSTGPDYMIDGVDMRNVGRWRDIVDLFEDRKTKNWVCWPLLEYMELNDINWERDKLRKEKQMIERLRPDIEIV</sequence>
<evidence type="ECO:0000256" key="1">
    <source>
        <dbReference type="SAM" id="MobiDB-lite"/>
    </source>
</evidence>
<feature type="non-terminal residue" evidence="2">
    <location>
        <position position="125"/>
    </location>
</feature>
<accession>A0A9P6IGZ3</accession>
<dbReference type="OrthoDB" id="9973021at2759"/>
<name>A0A9P6IGZ3_9FUNG</name>
<reference evidence="2" key="1">
    <citation type="journal article" date="2020" name="Fungal Divers.">
        <title>Resolving the Mortierellaceae phylogeny through synthesis of multi-gene phylogenetics and phylogenomics.</title>
        <authorList>
            <person name="Vandepol N."/>
            <person name="Liber J."/>
            <person name="Desiro A."/>
            <person name="Na H."/>
            <person name="Kennedy M."/>
            <person name="Barry K."/>
            <person name="Grigoriev I.V."/>
            <person name="Miller A.N."/>
            <person name="O'Donnell K."/>
            <person name="Stajich J.E."/>
            <person name="Bonito G."/>
        </authorList>
    </citation>
    <scope>NUCLEOTIDE SEQUENCE</scope>
    <source>
        <strain evidence="2">MES-2147</strain>
    </source>
</reference>
<dbReference type="Proteomes" id="UP000749646">
    <property type="component" value="Unassembled WGS sequence"/>
</dbReference>
<evidence type="ECO:0000313" key="2">
    <source>
        <dbReference type="EMBL" id="KAF9916135.1"/>
    </source>
</evidence>
<dbReference type="EMBL" id="JAAAHW010012026">
    <property type="protein sequence ID" value="KAF9916135.1"/>
    <property type="molecule type" value="Genomic_DNA"/>
</dbReference>
<dbReference type="AlphaFoldDB" id="A0A9P6IGZ3"/>
<proteinExistence type="predicted"/>
<feature type="region of interest" description="Disordered" evidence="1">
    <location>
        <begin position="40"/>
        <end position="61"/>
    </location>
</feature>